<evidence type="ECO:0000313" key="3">
    <source>
        <dbReference type="Proteomes" id="UP000703661"/>
    </source>
</evidence>
<gene>
    <name evidence="2" type="ORF">BGZ80_005341</name>
</gene>
<evidence type="ECO:0000256" key="1">
    <source>
        <dbReference type="SAM" id="Phobius"/>
    </source>
</evidence>
<accession>A0A9P6T2F6</accession>
<feature type="transmembrane region" description="Helical" evidence="1">
    <location>
        <begin position="23"/>
        <end position="52"/>
    </location>
</feature>
<dbReference type="EMBL" id="JAAAID010000264">
    <property type="protein sequence ID" value="KAG0019727.1"/>
    <property type="molecule type" value="Genomic_DNA"/>
</dbReference>
<dbReference type="AlphaFoldDB" id="A0A9P6T2F6"/>
<keyword evidence="1" id="KW-0812">Transmembrane</keyword>
<dbReference type="Proteomes" id="UP000703661">
    <property type="component" value="Unassembled WGS sequence"/>
</dbReference>
<keyword evidence="3" id="KW-1185">Reference proteome</keyword>
<evidence type="ECO:0000313" key="2">
    <source>
        <dbReference type="EMBL" id="KAG0019727.1"/>
    </source>
</evidence>
<dbReference type="PANTHER" id="PTHR36124:SF4">
    <property type="entry name" value="ER-BOUND OXYGENASE MPAB_MPAB'_RUBBER OXYGENASE CATALYTIC DOMAIN-CONTAINING PROTEIN"/>
    <property type="match status" value="1"/>
</dbReference>
<sequence>MLGSLASSLFYESTLPASLRHGVVAVVPFAVTALKTIVTCSSVVLLCYMVLVRKRRYQGINRMLKKYPDPTLPLRDLEVANEVWSFASDWEFPFMFNFTVQMIILKLSGIPSISKIVASTKQMTNHSVKRANDTNLLLAEALQSYSRRTARSLLVDKVDPVTGTITTTPRNKLTGASADIVDDEELKERANDDARAKAAVDRINFFHSHYNISQGDFMYNLALAILDTIHLVGRFDWRPLTELEENNYELGNMKYAPTNTAMADGNIAASQSMVTTPEAKARVKKIFVGLMSPRSRAAVGYDEPTRTQVFVSRSILWVRGCIVKYLMLPRTAPHLLTAMRATKFEDVNIHNDKTENKEAAGGCPFSGGMRYVQRFNDLGPLYPRGYKIEELGPEKFFGKGPSVFPITDLKPTTVG</sequence>
<dbReference type="GO" id="GO:0016491">
    <property type="term" value="F:oxidoreductase activity"/>
    <property type="evidence" value="ECO:0007669"/>
    <property type="project" value="InterPro"/>
</dbReference>
<protein>
    <submittedName>
        <fullName evidence="2">Uncharacterized protein</fullName>
    </submittedName>
</protein>
<dbReference type="PANTHER" id="PTHR36124">
    <property type="match status" value="1"/>
</dbReference>
<organism evidence="2 3">
    <name type="scientific">Entomortierella chlamydospora</name>
    <dbReference type="NCBI Taxonomy" id="101097"/>
    <lineage>
        <taxon>Eukaryota</taxon>
        <taxon>Fungi</taxon>
        <taxon>Fungi incertae sedis</taxon>
        <taxon>Mucoromycota</taxon>
        <taxon>Mortierellomycotina</taxon>
        <taxon>Mortierellomycetes</taxon>
        <taxon>Mortierellales</taxon>
        <taxon>Mortierellaceae</taxon>
        <taxon>Entomortierella</taxon>
    </lineage>
</organism>
<keyword evidence="1" id="KW-1133">Transmembrane helix</keyword>
<proteinExistence type="predicted"/>
<name>A0A9P6T2F6_9FUNG</name>
<comment type="caution">
    <text evidence="2">The sequence shown here is derived from an EMBL/GenBank/DDBJ whole genome shotgun (WGS) entry which is preliminary data.</text>
</comment>
<reference evidence="2" key="1">
    <citation type="journal article" date="2020" name="Fungal Divers.">
        <title>Resolving the Mortierellaceae phylogeny through synthesis of multi-gene phylogenetics and phylogenomics.</title>
        <authorList>
            <person name="Vandepol N."/>
            <person name="Liber J."/>
            <person name="Desiro A."/>
            <person name="Na H."/>
            <person name="Kennedy M."/>
            <person name="Barry K."/>
            <person name="Grigoriev I.V."/>
            <person name="Miller A.N."/>
            <person name="O'Donnell K."/>
            <person name="Stajich J.E."/>
            <person name="Bonito G."/>
        </authorList>
    </citation>
    <scope>NUCLEOTIDE SEQUENCE</scope>
    <source>
        <strain evidence="2">NRRL 2769</strain>
    </source>
</reference>
<keyword evidence="1" id="KW-0472">Membrane</keyword>
<dbReference type="InterPro" id="IPR046366">
    <property type="entry name" value="MPAB"/>
</dbReference>